<organism evidence="2 3">
    <name type="scientific">Nitzschia inconspicua</name>
    <dbReference type="NCBI Taxonomy" id="303405"/>
    <lineage>
        <taxon>Eukaryota</taxon>
        <taxon>Sar</taxon>
        <taxon>Stramenopiles</taxon>
        <taxon>Ochrophyta</taxon>
        <taxon>Bacillariophyta</taxon>
        <taxon>Bacillariophyceae</taxon>
        <taxon>Bacillariophycidae</taxon>
        <taxon>Bacillariales</taxon>
        <taxon>Bacillariaceae</taxon>
        <taxon>Nitzschia</taxon>
    </lineage>
</organism>
<comment type="caution">
    <text evidence="2">The sequence shown here is derived from an EMBL/GenBank/DDBJ whole genome shotgun (WGS) entry which is preliminary data.</text>
</comment>
<protein>
    <submittedName>
        <fullName evidence="2">Uncharacterized protein</fullName>
    </submittedName>
</protein>
<feature type="compositionally biased region" description="Basic and acidic residues" evidence="1">
    <location>
        <begin position="21"/>
        <end position="31"/>
    </location>
</feature>
<accession>A0A9K3KVT7</accession>
<feature type="compositionally biased region" description="Basic and acidic residues" evidence="1">
    <location>
        <begin position="50"/>
        <end position="64"/>
    </location>
</feature>
<feature type="compositionally biased region" description="Acidic residues" evidence="1">
    <location>
        <begin position="8"/>
        <end position="20"/>
    </location>
</feature>
<feature type="region of interest" description="Disordered" evidence="1">
    <location>
        <begin position="1"/>
        <end position="83"/>
    </location>
</feature>
<gene>
    <name evidence="2" type="ORF">IV203_010304</name>
</gene>
<dbReference type="EMBL" id="JAGRRH010000018">
    <property type="protein sequence ID" value="KAG7350944.1"/>
    <property type="molecule type" value="Genomic_DNA"/>
</dbReference>
<proteinExistence type="predicted"/>
<evidence type="ECO:0000256" key="1">
    <source>
        <dbReference type="SAM" id="MobiDB-lite"/>
    </source>
</evidence>
<reference evidence="2" key="2">
    <citation type="submission" date="2021-04" db="EMBL/GenBank/DDBJ databases">
        <authorList>
            <person name="Podell S."/>
        </authorList>
    </citation>
    <scope>NUCLEOTIDE SEQUENCE</scope>
    <source>
        <strain evidence="2">Hildebrandi</strain>
    </source>
</reference>
<sequence length="83" mass="9015">MDSKGSDEKDDDYDEEDDDRSSDSSEGKEGGDALVSPPAKSKVVSYQNSRNDRTINSRNDKTGESKILSLKGMSPESPSKNKA</sequence>
<dbReference type="AlphaFoldDB" id="A0A9K3KVT7"/>
<reference evidence="2" key="1">
    <citation type="journal article" date="2021" name="Sci. Rep.">
        <title>Diploid genomic architecture of Nitzschia inconspicua, an elite biomass production diatom.</title>
        <authorList>
            <person name="Oliver A."/>
            <person name="Podell S."/>
            <person name="Pinowska A."/>
            <person name="Traller J.C."/>
            <person name="Smith S.R."/>
            <person name="McClure R."/>
            <person name="Beliaev A."/>
            <person name="Bohutskyi P."/>
            <person name="Hill E.A."/>
            <person name="Rabines A."/>
            <person name="Zheng H."/>
            <person name="Allen L.Z."/>
            <person name="Kuo A."/>
            <person name="Grigoriev I.V."/>
            <person name="Allen A.E."/>
            <person name="Hazlebeck D."/>
            <person name="Allen E.E."/>
        </authorList>
    </citation>
    <scope>NUCLEOTIDE SEQUENCE</scope>
    <source>
        <strain evidence="2">Hildebrandi</strain>
    </source>
</reference>
<name>A0A9K3KVT7_9STRA</name>
<keyword evidence="3" id="KW-1185">Reference proteome</keyword>
<evidence type="ECO:0000313" key="2">
    <source>
        <dbReference type="EMBL" id="KAG7350944.1"/>
    </source>
</evidence>
<evidence type="ECO:0000313" key="3">
    <source>
        <dbReference type="Proteomes" id="UP000693970"/>
    </source>
</evidence>
<dbReference type="Proteomes" id="UP000693970">
    <property type="component" value="Unassembled WGS sequence"/>
</dbReference>